<dbReference type="EMBL" id="LAZR01001824">
    <property type="protein sequence ID" value="KKN38491.1"/>
    <property type="molecule type" value="Genomic_DNA"/>
</dbReference>
<dbReference type="AlphaFoldDB" id="A0A0F9SNL1"/>
<proteinExistence type="predicted"/>
<accession>A0A0F9SNL1</accession>
<evidence type="ECO:0000313" key="1">
    <source>
        <dbReference type="EMBL" id="KKN38491.1"/>
    </source>
</evidence>
<name>A0A0F9SNL1_9ZZZZ</name>
<sequence>MGTCDNEILELACSGCGNRTRGTFRELFGSTKSLMGLPQLVCKQCEGMISIEFTGEFNADDDCLVTVKYRFFDYKRSLELGRGKRVAGELIKYRSDLTHSEFQFSSTYNLLSFSSTIEDAFKGCRFKLIRYRNDWWKTVERVITVAQERDIWCNAHNINGKKYDLVGLLSHATPWKIIRGHPDKFWCSENNAFITKPHIYTGDETEVTPDGLYDWLLAHPQAA</sequence>
<gene>
    <name evidence="1" type="ORF">LCGC14_0752950</name>
</gene>
<comment type="caution">
    <text evidence="1">The sequence shown here is derived from an EMBL/GenBank/DDBJ whole genome shotgun (WGS) entry which is preliminary data.</text>
</comment>
<protein>
    <submittedName>
        <fullName evidence="1">Uncharacterized protein</fullName>
    </submittedName>
</protein>
<organism evidence="1">
    <name type="scientific">marine sediment metagenome</name>
    <dbReference type="NCBI Taxonomy" id="412755"/>
    <lineage>
        <taxon>unclassified sequences</taxon>
        <taxon>metagenomes</taxon>
        <taxon>ecological metagenomes</taxon>
    </lineage>
</organism>
<reference evidence="1" key="1">
    <citation type="journal article" date="2015" name="Nature">
        <title>Complex archaea that bridge the gap between prokaryotes and eukaryotes.</title>
        <authorList>
            <person name="Spang A."/>
            <person name="Saw J.H."/>
            <person name="Jorgensen S.L."/>
            <person name="Zaremba-Niedzwiedzka K."/>
            <person name="Martijn J."/>
            <person name="Lind A.E."/>
            <person name="van Eijk R."/>
            <person name="Schleper C."/>
            <person name="Guy L."/>
            <person name="Ettema T.J."/>
        </authorList>
    </citation>
    <scope>NUCLEOTIDE SEQUENCE</scope>
</reference>